<dbReference type="OrthoDB" id="2017676at2759"/>
<evidence type="ECO:0000256" key="1">
    <source>
        <dbReference type="SAM" id="MobiDB-lite"/>
    </source>
</evidence>
<name>A0A2P5D8V9_PARAD</name>
<dbReference type="Proteomes" id="UP000237105">
    <property type="component" value="Unassembled WGS sequence"/>
</dbReference>
<evidence type="ECO:0000313" key="3">
    <source>
        <dbReference type="Proteomes" id="UP000237105"/>
    </source>
</evidence>
<gene>
    <name evidence="2" type="ORF">PanWU01x14_085240</name>
</gene>
<reference evidence="3" key="1">
    <citation type="submission" date="2016-06" db="EMBL/GenBank/DDBJ databases">
        <title>Parallel loss of symbiosis genes in relatives of nitrogen-fixing non-legume Parasponia.</title>
        <authorList>
            <person name="Van Velzen R."/>
            <person name="Holmer R."/>
            <person name="Bu F."/>
            <person name="Rutten L."/>
            <person name="Van Zeijl A."/>
            <person name="Liu W."/>
            <person name="Santuari L."/>
            <person name="Cao Q."/>
            <person name="Sharma T."/>
            <person name="Shen D."/>
            <person name="Roswanjaya Y."/>
            <person name="Wardhani T."/>
            <person name="Kalhor M.S."/>
            <person name="Jansen J."/>
            <person name="Van den Hoogen J."/>
            <person name="Gungor B."/>
            <person name="Hartog M."/>
            <person name="Hontelez J."/>
            <person name="Verver J."/>
            <person name="Yang W.-C."/>
            <person name="Schijlen E."/>
            <person name="Repin R."/>
            <person name="Schilthuizen M."/>
            <person name="Schranz E."/>
            <person name="Heidstra R."/>
            <person name="Miyata K."/>
            <person name="Fedorova E."/>
            <person name="Kohlen W."/>
            <person name="Bisseling T."/>
            <person name="Smit S."/>
            <person name="Geurts R."/>
        </authorList>
    </citation>
    <scope>NUCLEOTIDE SEQUENCE [LARGE SCALE GENOMIC DNA]</scope>
    <source>
        <strain evidence="3">cv. WU1-14</strain>
    </source>
</reference>
<evidence type="ECO:0000313" key="2">
    <source>
        <dbReference type="EMBL" id="PON69740.1"/>
    </source>
</evidence>
<dbReference type="EMBL" id="JXTB01000054">
    <property type="protein sequence ID" value="PON69740.1"/>
    <property type="molecule type" value="Genomic_DNA"/>
</dbReference>
<proteinExistence type="predicted"/>
<feature type="region of interest" description="Disordered" evidence="1">
    <location>
        <begin position="85"/>
        <end position="107"/>
    </location>
</feature>
<sequence>DDETVRASRTLEKNIDDIEVRLLVSEFNNLSPSPSHSEICTQSRHVDGMHHGLAHEGQRSQIAINENNVRPAEYGVHLPKVLHRNGSEDISTGTTGEDLLPYYVSNE</sequence>
<organism evidence="2 3">
    <name type="scientific">Parasponia andersonii</name>
    <name type="common">Sponia andersonii</name>
    <dbReference type="NCBI Taxonomy" id="3476"/>
    <lineage>
        <taxon>Eukaryota</taxon>
        <taxon>Viridiplantae</taxon>
        <taxon>Streptophyta</taxon>
        <taxon>Embryophyta</taxon>
        <taxon>Tracheophyta</taxon>
        <taxon>Spermatophyta</taxon>
        <taxon>Magnoliopsida</taxon>
        <taxon>eudicotyledons</taxon>
        <taxon>Gunneridae</taxon>
        <taxon>Pentapetalae</taxon>
        <taxon>rosids</taxon>
        <taxon>fabids</taxon>
        <taxon>Rosales</taxon>
        <taxon>Cannabaceae</taxon>
        <taxon>Parasponia</taxon>
    </lineage>
</organism>
<feature type="non-terminal residue" evidence="2">
    <location>
        <position position="1"/>
    </location>
</feature>
<protein>
    <submittedName>
        <fullName evidence="2">Uncharacterized protein</fullName>
    </submittedName>
</protein>
<comment type="caution">
    <text evidence="2">The sequence shown here is derived from an EMBL/GenBank/DDBJ whole genome shotgun (WGS) entry which is preliminary data.</text>
</comment>
<keyword evidence="3" id="KW-1185">Reference proteome</keyword>
<dbReference type="AlphaFoldDB" id="A0A2P5D8V9"/>
<accession>A0A2P5D8V9</accession>